<dbReference type="OrthoDB" id="7284841at2"/>
<evidence type="ECO:0000313" key="2">
    <source>
        <dbReference type="Proteomes" id="UP000196205"/>
    </source>
</evidence>
<gene>
    <name evidence="1" type="ORF">S1001342_01833</name>
</gene>
<name>A0A1Y0Y7J5_ACEPA</name>
<dbReference type="AlphaFoldDB" id="A0A1Y0Y7J5"/>
<evidence type="ECO:0000313" key="1">
    <source>
        <dbReference type="EMBL" id="ARW48156.1"/>
    </source>
</evidence>
<dbReference type="RefSeq" id="WP_087651827.1">
    <property type="nucleotide sequence ID" value="NZ_CP021509.1"/>
</dbReference>
<accession>A0A1Y0Y7J5</accession>
<dbReference type="Proteomes" id="UP000196205">
    <property type="component" value="Chromosome"/>
</dbReference>
<dbReference type="EMBL" id="CP021509">
    <property type="protein sequence ID" value="ARW48156.1"/>
    <property type="molecule type" value="Genomic_DNA"/>
</dbReference>
<protein>
    <submittedName>
        <fullName evidence="1">Uncharacterized protein</fullName>
    </submittedName>
</protein>
<sequence>MNDQQLTREGLIWQAAKSIASAEKKQLVPVSMGAANTDREYVLTLLRQVAAAVDGKEAR</sequence>
<reference evidence="1 2" key="1">
    <citation type="submission" date="2017-05" db="EMBL/GenBank/DDBJ databases">
        <title>Genome sequence of Acetobacter pasteurianus subsp. pasteurianus strain SRCM101342.</title>
        <authorList>
            <person name="Cho S.H."/>
        </authorList>
    </citation>
    <scope>NUCLEOTIDE SEQUENCE [LARGE SCALE GENOMIC DNA]</scope>
    <source>
        <strain evidence="1 2">SRCM101342</strain>
    </source>
</reference>
<organism evidence="1 2">
    <name type="scientific">Acetobacter pasteurianus subsp. pasteurianus</name>
    <dbReference type="NCBI Taxonomy" id="481145"/>
    <lineage>
        <taxon>Bacteria</taxon>
        <taxon>Pseudomonadati</taxon>
        <taxon>Pseudomonadota</taxon>
        <taxon>Alphaproteobacteria</taxon>
        <taxon>Acetobacterales</taxon>
        <taxon>Acetobacteraceae</taxon>
        <taxon>Acetobacter</taxon>
    </lineage>
</organism>
<proteinExistence type="predicted"/>